<proteinExistence type="predicted"/>
<dbReference type="AlphaFoldDB" id="A0A8J7GQK7"/>
<organism evidence="1 2">
    <name type="scientific">Longispora fulva</name>
    <dbReference type="NCBI Taxonomy" id="619741"/>
    <lineage>
        <taxon>Bacteria</taxon>
        <taxon>Bacillati</taxon>
        <taxon>Actinomycetota</taxon>
        <taxon>Actinomycetes</taxon>
        <taxon>Micromonosporales</taxon>
        <taxon>Micromonosporaceae</taxon>
        <taxon>Longispora</taxon>
    </lineage>
</organism>
<evidence type="ECO:0000313" key="2">
    <source>
        <dbReference type="Proteomes" id="UP000622552"/>
    </source>
</evidence>
<evidence type="ECO:0000313" key="1">
    <source>
        <dbReference type="EMBL" id="MBG6136288.1"/>
    </source>
</evidence>
<dbReference type="EMBL" id="JADOUF010000001">
    <property type="protein sequence ID" value="MBG6136288.1"/>
    <property type="molecule type" value="Genomic_DNA"/>
</dbReference>
<reference evidence="1" key="1">
    <citation type="submission" date="2020-11" db="EMBL/GenBank/DDBJ databases">
        <title>Sequencing the genomes of 1000 actinobacteria strains.</title>
        <authorList>
            <person name="Klenk H.-P."/>
        </authorList>
    </citation>
    <scope>NUCLEOTIDE SEQUENCE</scope>
    <source>
        <strain evidence="1">DSM 45356</strain>
    </source>
</reference>
<keyword evidence="2" id="KW-1185">Reference proteome</keyword>
<protein>
    <recommendedName>
        <fullName evidence="3">XRE family transcriptional regulator</fullName>
    </recommendedName>
</protein>
<comment type="caution">
    <text evidence="1">The sequence shown here is derived from an EMBL/GenBank/DDBJ whole genome shotgun (WGS) entry which is preliminary data.</text>
</comment>
<sequence length="329" mass="34234">MMAAEDSARVARAAARPVGGELVEQFNTDVQRLAVAYLSLPPFAMFRPLAALREQIFAAIDSYPNPAHLGDLYLAAGRVTALLAHASADLGQPVAADAHARAAWLCADHAGHGELRVYVRWVQANVAYWSGDYAKAAELAASARPYATAGSTLLRLASQEARAHAARGDAQAVERALGTGLDAQDSAADATTSEPGVFHFAPGKAAYYSSEVRLSLGGPANLRRAVADATRAVELLTAGPVAQHSAELVAAGRQDLAAAHLALGDVEAAGQAVRPVLDLPTEMRTTPITGRMRALGQHLARPAAGSAVADLTEQVALFLAYPAVRSLPA</sequence>
<evidence type="ECO:0008006" key="3">
    <source>
        <dbReference type="Google" id="ProtNLM"/>
    </source>
</evidence>
<dbReference type="Proteomes" id="UP000622552">
    <property type="component" value="Unassembled WGS sequence"/>
</dbReference>
<dbReference type="RefSeq" id="WP_197003284.1">
    <property type="nucleotide sequence ID" value="NZ_JADOUF010000001.1"/>
</dbReference>
<gene>
    <name evidence="1" type="ORF">IW245_002482</name>
</gene>
<name>A0A8J7GQK7_9ACTN</name>
<accession>A0A8J7GQK7</accession>